<feature type="transmembrane region" description="Helical" evidence="7">
    <location>
        <begin position="57"/>
        <end position="76"/>
    </location>
</feature>
<dbReference type="SUPFAM" id="SSF103473">
    <property type="entry name" value="MFS general substrate transporter"/>
    <property type="match status" value="1"/>
</dbReference>
<feature type="transmembrane region" description="Helical" evidence="7">
    <location>
        <begin position="425"/>
        <end position="447"/>
    </location>
</feature>
<dbReference type="AlphaFoldDB" id="A0A0R1VDN2"/>
<dbReference type="InterPro" id="IPR004638">
    <property type="entry name" value="EmrB-like"/>
</dbReference>
<dbReference type="Pfam" id="PF07690">
    <property type="entry name" value="MFS_1"/>
    <property type="match status" value="1"/>
</dbReference>
<dbReference type="PANTHER" id="PTHR42718:SF24">
    <property type="entry name" value="MAJOR FACILITATOR SUPERFAMILY (MFS) PROFILE DOMAIN-CONTAINING PROTEIN"/>
    <property type="match status" value="1"/>
</dbReference>
<evidence type="ECO:0000313" key="9">
    <source>
        <dbReference type="EMBL" id="KRM03632.1"/>
    </source>
</evidence>
<dbReference type="Gene3D" id="1.20.1250.20">
    <property type="entry name" value="MFS general substrate transporter like domains"/>
    <property type="match status" value="1"/>
</dbReference>
<evidence type="ECO:0000256" key="4">
    <source>
        <dbReference type="ARBA" id="ARBA00022692"/>
    </source>
</evidence>
<evidence type="ECO:0000256" key="7">
    <source>
        <dbReference type="SAM" id="Phobius"/>
    </source>
</evidence>
<evidence type="ECO:0000256" key="2">
    <source>
        <dbReference type="ARBA" id="ARBA00022448"/>
    </source>
</evidence>
<gene>
    <name evidence="9" type="ORF">FC60_GL000002</name>
</gene>
<feature type="transmembrane region" description="Helical" evidence="7">
    <location>
        <begin position="85"/>
        <end position="104"/>
    </location>
</feature>
<comment type="subcellular location">
    <subcellularLocation>
        <location evidence="1">Cell membrane</location>
        <topology evidence="1">Multi-pass membrane protein</topology>
    </subcellularLocation>
</comment>
<dbReference type="GO" id="GO:0005886">
    <property type="term" value="C:plasma membrane"/>
    <property type="evidence" value="ECO:0007669"/>
    <property type="project" value="UniProtKB-SubCell"/>
</dbReference>
<evidence type="ECO:0000313" key="10">
    <source>
        <dbReference type="Proteomes" id="UP000051739"/>
    </source>
</evidence>
<dbReference type="Gene3D" id="1.20.1720.10">
    <property type="entry name" value="Multidrug resistance protein D"/>
    <property type="match status" value="1"/>
</dbReference>
<evidence type="ECO:0000256" key="5">
    <source>
        <dbReference type="ARBA" id="ARBA00022989"/>
    </source>
</evidence>
<dbReference type="EMBL" id="AZFN01000001">
    <property type="protein sequence ID" value="KRM03632.1"/>
    <property type="molecule type" value="Genomic_DNA"/>
</dbReference>
<dbReference type="PROSITE" id="PS50850">
    <property type="entry name" value="MFS"/>
    <property type="match status" value="1"/>
</dbReference>
<feature type="transmembrane region" description="Helical" evidence="7">
    <location>
        <begin position="20"/>
        <end position="45"/>
    </location>
</feature>
<protein>
    <submittedName>
        <fullName evidence="9">MFS family major facilitator transporter, multidrug cation symporter</fullName>
    </submittedName>
</protein>
<dbReference type="NCBIfam" id="TIGR00711">
    <property type="entry name" value="efflux_EmrB"/>
    <property type="match status" value="1"/>
</dbReference>
<feature type="transmembrane region" description="Helical" evidence="7">
    <location>
        <begin position="304"/>
        <end position="327"/>
    </location>
</feature>
<dbReference type="Proteomes" id="UP000051739">
    <property type="component" value="Unassembled WGS sequence"/>
</dbReference>
<keyword evidence="3" id="KW-1003">Cell membrane</keyword>
<dbReference type="PANTHER" id="PTHR42718">
    <property type="entry name" value="MAJOR FACILITATOR SUPERFAMILY MULTIDRUG TRANSPORTER MFSC"/>
    <property type="match status" value="1"/>
</dbReference>
<proteinExistence type="predicted"/>
<evidence type="ECO:0000256" key="1">
    <source>
        <dbReference type="ARBA" id="ARBA00004651"/>
    </source>
</evidence>
<feature type="transmembrane region" description="Helical" evidence="7">
    <location>
        <begin position="110"/>
        <end position="131"/>
    </location>
</feature>
<dbReference type="InterPro" id="IPR011701">
    <property type="entry name" value="MFS"/>
</dbReference>
<dbReference type="GO" id="GO:0022857">
    <property type="term" value="F:transmembrane transporter activity"/>
    <property type="evidence" value="ECO:0007669"/>
    <property type="project" value="InterPro"/>
</dbReference>
<comment type="caution">
    <text evidence="9">The sequence shown here is derived from an EMBL/GenBank/DDBJ whole genome shotgun (WGS) entry which is preliminary data.</text>
</comment>
<reference evidence="9 10" key="1">
    <citation type="journal article" date="2015" name="Genome Announc.">
        <title>Expanding the biotechnology potential of lactobacilli through comparative genomics of 213 strains and associated genera.</title>
        <authorList>
            <person name="Sun Z."/>
            <person name="Harris H.M."/>
            <person name="McCann A."/>
            <person name="Guo C."/>
            <person name="Argimon S."/>
            <person name="Zhang W."/>
            <person name="Yang X."/>
            <person name="Jeffery I.B."/>
            <person name="Cooney J.C."/>
            <person name="Kagawa T.F."/>
            <person name="Liu W."/>
            <person name="Song Y."/>
            <person name="Salvetti E."/>
            <person name="Wrobel A."/>
            <person name="Rasinkangas P."/>
            <person name="Parkhill J."/>
            <person name="Rea M.C."/>
            <person name="O'Sullivan O."/>
            <person name="Ritari J."/>
            <person name="Douillard F.P."/>
            <person name="Paul Ross R."/>
            <person name="Yang R."/>
            <person name="Briner A.E."/>
            <person name="Felis G.E."/>
            <person name="de Vos W.M."/>
            <person name="Barrangou R."/>
            <person name="Klaenhammer T.R."/>
            <person name="Caufield P.W."/>
            <person name="Cui Y."/>
            <person name="Zhang H."/>
            <person name="O'Toole P.W."/>
        </authorList>
    </citation>
    <scope>NUCLEOTIDE SEQUENCE [LARGE SCALE GENOMIC DNA]</scope>
    <source>
        <strain evidence="9 10">DSM 16045</strain>
    </source>
</reference>
<keyword evidence="2" id="KW-0813">Transport</keyword>
<keyword evidence="10" id="KW-1185">Reference proteome</keyword>
<organism evidence="9 10">
    <name type="scientific">Limosilactobacillus gastricus DSM 16045</name>
    <dbReference type="NCBI Taxonomy" id="1423749"/>
    <lineage>
        <taxon>Bacteria</taxon>
        <taxon>Bacillati</taxon>
        <taxon>Bacillota</taxon>
        <taxon>Bacilli</taxon>
        <taxon>Lactobacillales</taxon>
        <taxon>Lactobacillaceae</taxon>
        <taxon>Limosilactobacillus</taxon>
    </lineage>
</organism>
<accession>A0A0R1VDN2</accession>
<keyword evidence="4 7" id="KW-0812">Transmembrane</keyword>
<evidence type="ECO:0000256" key="6">
    <source>
        <dbReference type="ARBA" id="ARBA00023136"/>
    </source>
</evidence>
<feature type="transmembrane region" description="Helical" evidence="7">
    <location>
        <begin position="234"/>
        <end position="252"/>
    </location>
</feature>
<feature type="transmembrane region" description="Helical" evidence="7">
    <location>
        <begin position="273"/>
        <end position="298"/>
    </location>
</feature>
<feature type="transmembrane region" description="Helical" evidence="7">
    <location>
        <begin position="143"/>
        <end position="162"/>
    </location>
</feature>
<feature type="domain" description="Major facilitator superfamily (MFS) profile" evidence="8">
    <location>
        <begin position="19"/>
        <end position="452"/>
    </location>
</feature>
<feature type="transmembrane region" description="Helical" evidence="7">
    <location>
        <begin position="208"/>
        <end position="228"/>
    </location>
</feature>
<dbReference type="PATRIC" id="fig|1423749.3.peg.2"/>
<evidence type="ECO:0000256" key="3">
    <source>
        <dbReference type="ARBA" id="ARBA00022475"/>
    </source>
</evidence>
<dbReference type="InterPro" id="IPR036259">
    <property type="entry name" value="MFS_trans_sf"/>
</dbReference>
<sequence length="452" mass="48790">MEEYLMKTQSNFFNSNPISIVILFAGTLLGLLTQNMMATILTPIINDFQISASTAGWLTTIYSLIASILVPVSAFFTKRYSCRQLFTFSMLTFTIGSFIGIIATNFEILLFSRILQGIGTGILMSLLQIAIYCSCSIEQRNKLMGIIGVSMGFAPAFGPVLSGLMSDAWSWKSVFVLLTIIGAILLFLSLLLLKNLTKQEGNCFLDKLSLLLSSVGFSGFTLGISFISQFGLKSAITLSCLTAGLLIIFLFIHRQFRISQPLLQLDTLKNKGMLTGTLFTFLLFTAFNGVSVVLPLYMQKFIGVSASVSGIVTFPGAVLVAVASLVSGFLADKFGFHRLTVAASIMLCVGTGLLLTLNTGSSLVMIAAVQCIRNFSIGLLIMPVTTWTLNQINTNLVSDGTAIINTVRQISGAIGTSCMLMFLQLFGVSTAFFFSLTLSILSLVIAVQKIKG</sequence>
<dbReference type="InterPro" id="IPR020846">
    <property type="entry name" value="MFS_dom"/>
</dbReference>
<feature type="transmembrane region" description="Helical" evidence="7">
    <location>
        <begin position="174"/>
        <end position="196"/>
    </location>
</feature>
<keyword evidence="6 7" id="KW-0472">Membrane</keyword>
<keyword evidence="5 7" id="KW-1133">Transmembrane helix</keyword>
<name>A0A0R1VDN2_9LACO</name>
<evidence type="ECO:0000259" key="8">
    <source>
        <dbReference type="PROSITE" id="PS50850"/>
    </source>
</evidence>
<dbReference type="PRINTS" id="PR01036">
    <property type="entry name" value="TCRTETB"/>
</dbReference>
<feature type="transmembrane region" description="Helical" evidence="7">
    <location>
        <begin position="339"/>
        <end position="357"/>
    </location>
</feature>